<dbReference type="InterPro" id="IPR007072">
    <property type="entry name" value="RNMT_CmcI"/>
</dbReference>
<dbReference type="STRING" id="296587.C1FEI1"/>
<dbReference type="Pfam" id="PF05686">
    <property type="entry name" value="Glyco_transf_90"/>
    <property type="match status" value="1"/>
</dbReference>
<accession>C1FEI1</accession>
<keyword evidence="3" id="KW-0812">Transmembrane</keyword>
<keyword evidence="1" id="KW-0489">Methyltransferase</keyword>
<sequence length="640" mass="73053">MVTSTPLSTAHVAFLTVGITLALFFIRGSFENTPRFLDSSQQLTACEPQVVKELGRSTCQPWSEFVEQLVVKWPQSDFDVKVPASLEDFWRLQHQLWFAEGWNRMPDHQAVKSGKERAGTFNVKFLGQYVQKYPTDMWLYQELFYELMPDLVIECGTYNGGASAYYAMLLSVIKPEAKVITVDYHANPGDPTFYKSLPFIQDRVTYLQKGDGDLDPELFGIISAEAAKAKTVIVFLDADHTKSHVLQQLEKYSSLVKPVGSYLIVEDTNVDGNPVCIKGLNKHCGGTYEGPDEGLKSWLPTQDSFEVDRKWENIMHITQQPAADRGRYANDSRRRKPAHAAVWADAFARNGDDERGSDGVFLMHLKDGGWYSEERSTLDPRVPNLTFPLFSWSRLERHDLVGKKRQRELLMPTYARHIEKLDAFCASTENLNKTHWANTRNHEKVLGRFRERCGNQGARNLWNGEQFDACERKFLSKLAEQHTDLLDIHPVGNDSWNLTVADPIAQDKFDTSYAFEISTNGFGGDGGLMRKFASNTVIFYSKPLYKQLLDDELVPWRHYVPILDESSVDLLHNFRMLKADPDLAWRIARNGRNLVCARLSEEPRKTWFREVFGFINEIMGDVPSWGDLEQELGPLHSCKA</sequence>
<dbReference type="RefSeq" id="XP_002507313.1">
    <property type="nucleotide sequence ID" value="XM_002507267.1"/>
</dbReference>
<evidence type="ECO:0000313" key="6">
    <source>
        <dbReference type="Proteomes" id="UP000002009"/>
    </source>
</evidence>
<evidence type="ECO:0000259" key="4">
    <source>
        <dbReference type="SMART" id="SM00672"/>
    </source>
</evidence>
<feature type="transmembrane region" description="Helical" evidence="3">
    <location>
        <begin position="12"/>
        <end position="30"/>
    </location>
</feature>
<dbReference type="InterPro" id="IPR029063">
    <property type="entry name" value="SAM-dependent_MTases_sf"/>
</dbReference>
<keyword evidence="3" id="KW-0472">Membrane</keyword>
<proteinExistence type="predicted"/>
<keyword evidence="6" id="KW-1185">Reference proteome</keyword>
<dbReference type="EMBL" id="CP001574">
    <property type="protein sequence ID" value="ACO68571.1"/>
    <property type="molecule type" value="Genomic_DNA"/>
</dbReference>
<dbReference type="PANTHER" id="PTHR40048">
    <property type="entry name" value="RHAMNOSYL O-METHYLTRANSFERASE"/>
    <property type="match status" value="1"/>
</dbReference>
<dbReference type="Proteomes" id="UP000002009">
    <property type="component" value="Chromosome 1"/>
</dbReference>
<organism evidence="5 6">
    <name type="scientific">Micromonas commoda (strain RCC299 / NOUM17 / CCMP2709)</name>
    <name type="common">Picoplanktonic green alga</name>
    <dbReference type="NCBI Taxonomy" id="296587"/>
    <lineage>
        <taxon>Eukaryota</taxon>
        <taxon>Viridiplantae</taxon>
        <taxon>Chlorophyta</taxon>
        <taxon>Mamiellophyceae</taxon>
        <taxon>Mamiellales</taxon>
        <taxon>Mamiellaceae</taxon>
        <taxon>Micromonas</taxon>
    </lineage>
</organism>
<dbReference type="GeneID" id="8250238"/>
<dbReference type="PANTHER" id="PTHR40048:SF1">
    <property type="entry name" value="RHAMNOSYL O-METHYLTRANSFERASE"/>
    <property type="match status" value="1"/>
</dbReference>
<dbReference type="GO" id="GO:0032259">
    <property type="term" value="P:methylation"/>
    <property type="evidence" value="ECO:0007669"/>
    <property type="project" value="UniProtKB-KW"/>
</dbReference>
<dbReference type="InterPro" id="IPR006598">
    <property type="entry name" value="CAP10"/>
</dbReference>
<evidence type="ECO:0000256" key="1">
    <source>
        <dbReference type="ARBA" id="ARBA00022603"/>
    </source>
</evidence>
<dbReference type="KEGG" id="mis:MICPUN_55450"/>
<dbReference type="Gene3D" id="3.40.50.150">
    <property type="entry name" value="Vaccinia Virus protein VP39"/>
    <property type="match status" value="1"/>
</dbReference>
<protein>
    <submittedName>
        <fullName evidence="5">Cephalosporin hydroxylase</fullName>
    </submittedName>
</protein>
<name>C1FEI1_MICCC</name>
<evidence type="ECO:0000256" key="2">
    <source>
        <dbReference type="ARBA" id="ARBA00022679"/>
    </source>
</evidence>
<feature type="domain" description="Glycosyl transferase CAP10" evidence="4">
    <location>
        <begin position="381"/>
        <end position="615"/>
    </location>
</feature>
<dbReference type="GO" id="GO:0008610">
    <property type="term" value="P:lipid biosynthetic process"/>
    <property type="evidence" value="ECO:0007669"/>
    <property type="project" value="InterPro"/>
</dbReference>
<gene>
    <name evidence="5" type="ORF">MICPUN_55450</name>
</gene>
<reference evidence="5 6" key="1">
    <citation type="journal article" date="2009" name="Science">
        <title>Green evolution and dynamic adaptations revealed by genomes of the marine picoeukaryotes Micromonas.</title>
        <authorList>
            <person name="Worden A.Z."/>
            <person name="Lee J.H."/>
            <person name="Mock T."/>
            <person name="Rouze P."/>
            <person name="Simmons M.P."/>
            <person name="Aerts A.L."/>
            <person name="Allen A.E."/>
            <person name="Cuvelier M.L."/>
            <person name="Derelle E."/>
            <person name="Everett M.V."/>
            <person name="Foulon E."/>
            <person name="Grimwood J."/>
            <person name="Gundlach H."/>
            <person name="Henrissat B."/>
            <person name="Napoli C."/>
            <person name="McDonald S.M."/>
            <person name="Parker M.S."/>
            <person name="Rombauts S."/>
            <person name="Salamov A."/>
            <person name="Von Dassow P."/>
            <person name="Badger J.H."/>
            <person name="Coutinho P.M."/>
            <person name="Demir E."/>
            <person name="Dubchak I."/>
            <person name="Gentemann C."/>
            <person name="Eikrem W."/>
            <person name="Gready J.E."/>
            <person name="John U."/>
            <person name="Lanier W."/>
            <person name="Lindquist E.A."/>
            <person name="Lucas S."/>
            <person name="Mayer K.F."/>
            <person name="Moreau H."/>
            <person name="Not F."/>
            <person name="Otillar R."/>
            <person name="Panaud O."/>
            <person name="Pangilinan J."/>
            <person name="Paulsen I."/>
            <person name="Piegu B."/>
            <person name="Poliakov A."/>
            <person name="Robbens S."/>
            <person name="Schmutz J."/>
            <person name="Toulza E."/>
            <person name="Wyss T."/>
            <person name="Zelensky A."/>
            <person name="Zhou K."/>
            <person name="Armbrust E.V."/>
            <person name="Bhattacharya D."/>
            <person name="Goodenough U.W."/>
            <person name="Van de Peer Y."/>
            <person name="Grigoriev I.V."/>
        </authorList>
    </citation>
    <scope>NUCLEOTIDE SEQUENCE [LARGE SCALE GENOMIC DNA]</scope>
    <source>
        <strain evidence="6">RCC299 / NOUM17</strain>
    </source>
</reference>
<dbReference type="InParanoid" id="C1FEI1"/>
<dbReference type="SUPFAM" id="SSF53335">
    <property type="entry name" value="S-adenosyl-L-methionine-dependent methyltransferases"/>
    <property type="match status" value="1"/>
</dbReference>
<dbReference type="SMART" id="SM00672">
    <property type="entry name" value="CAP10"/>
    <property type="match status" value="1"/>
</dbReference>
<evidence type="ECO:0000256" key="3">
    <source>
        <dbReference type="SAM" id="Phobius"/>
    </source>
</evidence>
<dbReference type="GO" id="GO:0008168">
    <property type="term" value="F:methyltransferase activity"/>
    <property type="evidence" value="ECO:0007669"/>
    <property type="project" value="UniProtKB-KW"/>
</dbReference>
<dbReference type="GO" id="GO:0005886">
    <property type="term" value="C:plasma membrane"/>
    <property type="evidence" value="ECO:0007669"/>
    <property type="project" value="TreeGrafter"/>
</dbReference>
<dbReference type="Pfam" id="PF04989">
    <property type="entry name" value="RMNT_CmcI"/>
    <property type="match status" value="1"/>
</dbReference>
<keyword evidence="3" id="KW-1133">Transmembrane helix</keyword>
<evidence type="ECO:0000313" key="5">
    <source>
        <dbReference type="EMBL" id="ACO68571.1"/>
    </source>
</evidence>
<dbReference type="eggNOG" id="ENOG502S9GM">
    <property type="taxonomic scope" value="Eukaryota"/>
</dbReference>
<dbReference type="AlphaFoldDB" id="C1FEI1"/>
<keyword evidence="2" id="KW-0808">Transferase</keyword>
<dbReference type="OrthoDB" id="186626at2759"/>